<evidence type="ECO:0000256" key="10">
    <source>
        <dbReference type="PROSITE-ProRule" id="PRU00282"/>
    </source>
</evidence>
<comment type="subcellular location">
    <subcellularLocation>
        <location evidence="1">Mitochondrion inner membrane</location>
        <topology evidence="1">Multi-pass membrane protein</topology>
    </subcellularLocation>
</comment>
<dbReference type="Gene3D" id="1.50.40.10">
    <property type="entry name" value="Mitochondrial carrier domain"/>
    <property type="match status" value="1"/>
</dbReference>
<dbReference type="EMBL" id="GG698910">
    <property type="protein sequence ID" value="EEU40686.1"/>
    <property type="molecule type" value="Genomic_DNA"/>
</dbReference>
<keyword evidence="6" id="KW-0999">Mitochondrion inner membrane</keyword>
<evidence type="ECO:0000256" key="12">
    <source>
        <dbReference type="SAM" id="MobiDB-lite"/>
    </source>
</evidence>
<dbReference type="InterPro" id="IPR002067">
    <property type="entry name" value="MCP"/>
</dbReference>
<sequence length="315" mass="34560">MCNGSKKGFVSRTSCCFVRLSAWPQDRLPPPRFRNSCSQVCGVAGISEVSTRCGQDKTTASTEHERNRGLLKHDRLFPQDSKARRCRPLLPRNSSPGLNGDPQEAPTKFTANDSWAKFYADVFNTQRRDQKLAILTGASAGATESIVVVPFELVKIRLQDKSSAARYKGVLDCAVKIVRESGPLGLYQGFESTVWRHIVWNAGYFGCIFQVRSLLPTAEAKKDTMVNDLIAGSVGGTVGTLLNTPFDVVKSRIQSSTGAKETLPWVWSGMIKVYREEGVVALYKGLVPKVVRFAPGGGIMLVVYSFMIDLLTSGE</sequence>
<keyword evidence="4 10" id="KW-0812">Transmembrane</keyword>
<feature type="repeat" description="Solcar" evidence="10">
    <location>
        <begin position="223"/>
        <end position="310"/>
    </location>
</feature>
<keyword evidence="7" id="KW-1133">Transmembrane helix</keyword>
<accession>C7Z6F9</accession>
<dbReference type="VEuPathDB" id="FungiDB:NECHADRAFT_90745"/>
<comment type="similarity">
    <text evidence="2 11">Belongs to the mitochondrial carrier (TC 2.A.29) family.</text>
</comment>
<protein>
    <submittedName>
        <fullName evidence="13">Uncharacterized protein</fullName>
    </submittedName>
</protein>
<dbReference type="GO" id="GO:0005743">
    <property type="term" value="C:mitochondrial inner membrane"/>
    <property type="evidence" value="ECO:0007669"/>
    <property type="project" value="UniProtKB-SubCell"/>
</dbReference>
<dbReference type="InterPro" id="IPR023395">
    <property type="entry name" value="MCP_dom_sf"/>
</dbReference>
<evidence type="ECO:0000313" key="14">
    <source>
        <dbReference type="Proteomes" id="UP000005206"/>
    </source>
</evidence>
<feature type="region of interest" description="Disordered" evidence="12">
    <location>
        <begin position="54"/>
        <end position="74"/>
    </location>
</feature>
<dbReference type="GO" id="GO:0055085">
    <property type="term" value="P:transmembrane transport"/>
    <property type="evidence" value="ECO:0007669"/>
    <property type="project" value="InterPro"/>
</dbReference>
<dbReference type="OMA" id="RDATPTC"/>
<dbReference type="PROSITE" id="PS50920">
    <property type="entry name" value="SOLCAR"/>
    <property type="match status" value="2"/>
</dbReference>
<proteinExistence type="inferred from homology"/>
<feature type="compositionally biased region" description="Basic and acidic residues" evidence="12">
    <location>
        <begin position="62"/>
        <end position="74"/>
    </location>
</feature>
<dbReference type="PANTHER" id="PTHR46356">
    <property type="entry name" value="MITOCHONDRIAL 2-OXODICARBOXYLATE CARRIER"/>
    <property type="match status" value="1"/>
</dbReference>
<dbReference type="GeneID" id="9668672"/>
<reference evidence="13 14" key="1">
    <citation type="journal article" date="2009" name="PLoS Genet.">
        <title>The genome of Nectria haematococca: contribution of supernumerary chromosomes to gene expansion.</title>
        <authorList>
            <person name="Coleman J.J."/>
            <person name="Rounsley S.D."/>
            <person name="Rodriguez-Carres M."/>
            <person name="Kuo A."/>
            <person name="Wasmann C.C."/>
            <person name="Grimwood J."/>
            <person name="Schmutz J."/>
            <person name="Taga M."/>
            <person name="White G.J."/>
            <person name="Zhou S."/>
            <person name="Schwartz D.C."/>
            <person name="Freitag M."/>
            <person name="Ma L.J."/>
            <person name="Danchin E.G."/>
            <person name="Henrissat B."/>
            <person name="Coutinho P.M."/>
            <person name="Nelson D.R."/>
            <person name="Straney D."/>
            <person name="Napoli C.A."/>
            <person name="Barker B.M."/>
            <person name="Gribskov M."/>
            <person name="Rep M."/>
            <person name="Kroken S."/>
            <person name="Molnar I."/>
            <person name="Rensing C."/>
            <person name="Kennell J.C."/>
            <person name="Zamora J."/>
            <person name="Farman M.L."/>
            <person name="Selker E.U."/>
            <person name="Salamov A."/>
            <person name="Shapiro H."/>
            <person name="Pangilinan J."/>
            <person name="Lindquist E."/>
            <person name="Lamers C."/>
            <person name="Grigoriev I.V."/>
            <person name="Geiser D.M."/>
            <person name="Covert S.F."/>
            <person name="Temporini E."/>
            <person name="Vanetten H.D."/>
        </authorList>
    </citation>
    <scope>NUCLEOTIDE SEQUENCE [LARGE SCALE GENOMIC DNA]</scope>
    <source>
        <strain evidence="14">ATCC MYA-4622 / CBS 123669 / FGSC 9596 / NRRL 45880 / 77-13-4</strain>
    </source>
</reference>
<dbReference type="Pfam" id="PF00153">
    <property type="entry name" value="Mito_carr"/>
    <property type="match status" value="2"/>
</dbReference>
<keyword evidence="3 11" id="KW-0813">Transport</keyword>
<evidence type="ECO:0000256" key="11">
    <source>
        <dbReference type="RuleBase" id="RU000488"/>
    </source>
</evidence>
<dbReference type="AlphaFoldDB" id="C7Z6F9"/>
<evidence type="ECO:0000256" key="1">
    <source>
        <dbReference type="ARBA" id="ARBA00004448"/>
    </source>
</evidence>
<dbReference type="PANTHER" id="PTHR46356:SF1">
    <property type="entry name" value="MITOCHONDRIAL 2-OXODICARBOXYLATE CARRIER"/>
    <property type="match status" value="1"/>
</dbReference>
<dbReference type="PRINTS" id="PR00926">
    <property type="entry name" value="MITOCARRIER"/>
</dbReference>
<evidence type="ECO:0000256" key="7">
    <source>
        <dbReference type="ARBA" id="ARBA00022989"/>
    </source>
</evidence>
<evidence type="ECO:0000256" key="8">
    <source>
        <dbReference type="ARBA" id="ARBA00023128"/>
    </source>
</evidence>
<keyword evidence="9 10" id="KW-0472">Membrane</keyword>
<dbReference type="InParanoid" id="C7Z6F9"/>
<dbReference type="OrthoDB" id="434783at2759"/>
<dbReference type="HOGENOM" id="CLU_015166_5_2_1"/>
<dbReference type="InterPro" id="IPR018108">
    <property type="entry name" value="MCP_transmembrane"/>
</dbReference>
<evidence type="ECO:0000256" key="9">
    <source>
        <dbReference type="ARBA" id="ARBA00023136"/>
    </source>
</evidence>
<dbReference type="InterPro" id="IPR051752">
    <property type="entry name" value="Mito_2-oxodicarb_carrier"/>
</dbReference>
<feature type="region of interest" description="Disordered" evidence="12">
    <location>
        <begin position="86"/>
        <end position="106"/>
    </location>
</feature>
<name>C7Z6F9_FUSV7</name>
<evidence type="ECO:0000256" key="6">
    <source>
        <dbReference type="ARBA" id="ARBA00022792"/>
    </source>
</evidence>
<evidence type="ECO:0000256" key="2">
    <source>
        <dbReference type="ARBA" id="ARBA00006375"/>
    </source>
</evidence>
<dbReference type="SUPFAM" id="SSF103506">
    <property type="entry name" value="Mitochondrial carrier"/>
    <property type="match status" value="1"/>
</dbReference>
<keyword evidence="14" id="KW-1185">Reference proteome</keyword>
<gene>
    <name evidence="13" type="ORF">NECHADRAFT_90745</name>
</gene>
<dbReference type="KEGG" id="nhe:NECHADRAFT_90745"/>
<organism evidence="13 14">
    <name type="scientific">Fusarium vanettenii (strain ATCC MYA-4622 / CBS 123669 / FGSC 9596 / NRRL 45880 / 77-13-4)</name>
    <name type="common">Fusarium solani subsp. pisi</name>
    <dbReference type="NCBI Taxonomy" id="660122"/>
    <lineage>
        <taxon>Eukaryota</taxon>
        <taxon>Fungi</taxon>
        <taxon>Dikarya</taxon>
        <taxon>Ascomycota</taxon>
        <taxon>Pezizomycotina</taxon>
        <taxon>Sordariomycetes</taxon>
        <taxon>Hypocreomycetidae</taxon>
        <taxon>Hypocreales</taxon>
        <taxon>Nectriaceae</taxon>
        <taxon>Fusarium</taxon>
        <taxon>Fusarium solani species complex</taxon>
        <taxon>Fusarium vanettenii</taxon>
    </lineage>
</organism>
<evidence type="ECO:0000256" key="5">
    <source>
        <dbReference type="ARBA" id="ARBA00022737"/>
    </source>
</evidence>
<dbReference type="eggNOG" id="KOG0754">
    <property type="taxonomic scope" value="Eukaryota"/>
</dbReference>
<evidence type="ECO:0000256" key="3">
    <source>
        <dbReference type="ARBA" id="ARBA00022448"/>
    </source>
</evidence>
<keyword evidence="8" id="KW-0496">Mitochondrion</keyword>
<evidence type="ECO:0000313" key="13">
    <source>
        <dbReference type="EMBL" id="EEU40686.1"/>
    </source>
</evidence>
<feature type="repeat" description="Solcar" evidence="10">
    <location>
        <begin position="128"/>
        <end position="214"/>
    </location>
</feature>
<dbReference type="Proteomes" id="UP000005206">
    <property type="component" value="Chromosome 2"/>
</dbReference>
<keyword evidence="5" id="KW-0677">Repeat</keyword>
<dbReference type="RefSeq" id="XP_003046399.1">
    <property type="nucleotide sequence ID" value="XM_003046353.1"/>
</dbReference>
<evidence type="ECO:0000256" key="4">
    <source>
        <dbReference type="ARBA" id="ARBA00022692"/>
    </source>
</evidence>